<evidence type="ECO:0000313" key="5">
    <source>
        <dbReference type="EMBL" id="GMA29144.1"/>
    </source>
</evidence>
<evidence type="ECO:0000259" key="4">
    <source>
        <dbReference type="Pfam" id="PF03816"/>
    </source>
</evidence>
<proteinExistence type="inferred from homology"/>
<dbReference type="NCBIfam" id="TIGR00350">
    <property type="entry name" value="lytR_cpsA_psr"/>
    <property type="match status" value="1"/>
</dbReference>
<accession>A0AA37XA13</accession>
<feature type="compositionally biased region" description="Low complexity" evidence="2">
    <location>
        <begin position="373"/>
        <end position="385"/>
    </location>
</feature>
<dbReference type="InterPro" id="IPR050922">
    <property type="entry name" value="LytR/CpsA/Psr_CW_biosynth"/>
</dbReference>
<dbReference type="InterPro" id="IPR004474">
    <property type="entry name" value="LytR_CpsA_psr"/>
</dbReference>
<keyword evidence="6" id="KW-1185">Reference proteome</keyword>
<gene>
    <name evidence="5" type="ORF">GCM10025874_23970</name>
</gene>
<organism evidence="5 6">
    <name type="scientific">Arenivirga flava</name>
    <dbReference type="NCBI Taxonomy" id="1930060"/>
    <lineage>
        <taxon>Bacteria</taxon>
        <taxon>Bacillati</taxon>
        <taxon>Actinomycetota</taxon>
        <taxon>Actinomycetes</taxon>
        <taxon>Micrococcales</taxon>
        <taxon>Microbacteriaceae</taxon>
        <taxon>Arenivirga</taxon>
    </lineage>
</organism>
<dbReference type="Pfam" id="PF03816">
    <property type="entry name" value="LytR_cpsA_psr"/>
    <property type="match status" value="1"/>
</dbReference>
<dbReference type="Proteomes" id="UP001157160">
    <property type="component" value="Unassembled WGS sequence"/>
</dbReference>
<reference evidence="5 6" key="1">
    <citation type="journal article" date="2014" name="Int. J. Syst. Evol. Microbiol.">
        <title>Complete genome sequence of Corynebacterium casei LMG S-19264T (=DSM 44701T), isolated from a smear-ripened cheese.</title>
        <authorList>
            <consortium name="US DOE Joint Genome Institute (JGI-PGF)"/>
            <person name="Walter F."/>
            <person name="Albersmeier A."/>
            <person name="Kalinowski J."/>
            <person name="Ruckert C."/>
        </authorList>
    </citation>
    <scope>NUCLEOTIDE SEQUENCE [LARGE SCALE GENOMIC DNA]</scope>
    <source>
        <strain evidence="5 6">NBRC 112289</strain>
    </source>
</reference>
<sequence length="427" mass="44370">MTETATRQRRSASRPGIARHGRLREPRTWVGVVKLLAAVVTVLAVSTTAVVVYAGTKLVNDIDVVALEGEEQGAPLPQIGDFEGGVNLLLVGTDTREGQGDVGGGVETGNLNDVNMLVHISADHTNMTVVSIPRDLVVPIPSCPRESGTGYYSAMAGRPINETLGYGGLPCTVLTVEELTGLEIPFAAMVTFTGVIGMSDAVGGVPVCITGGDIADRYTETYLSEGEHTLSGQQALEFLRTRHGVGDGSDLGRISSQQAFLSSLVRTITGDGTLNDPTKLYGLASAATQNMTLSSGLAQVNTMVSIAQTLRGMDLNNINFVRYPSTFGSSGIYAGKLQPIVSEADELMDRLANDIPFALGEDSVGVGAEVVDPGAPEGEQPAEPEQTPPPTEAADDGGTPAPVETDSTVIEGLVGQSAAQQTCSVAN</sequence>
<comment type="caution">
    <text evidence="5">The sequence shown here is derived from an EMBL/GenBank/DDBJ whole genome shotgun (WGS) entry which is preliminary data.</text>
</comment>
<name>A0AA37XA13_9MICO</name>
<feature type="domain" description="Cell envelope-related transcriptional attenuator" evidence="4">
    <location>
        <begin position="112"/>
        <end position="268"/>
    </location>
</feature>
<keyword evidence="3" id="KW-1133">Transmembrane helix</keyword>
<evidence type="ECO:0000256" key="2">
    <source>
        <dbReference type="SAM" id="MobiDB-lite"/>
    </source>
</evidence>
<evidence type="ECO:0000256" key="3">
    <source>
        <dbReference type="SAM" id="Phobius"/>
    </source>
</evidence>
<feature type="transmembrane region" description="Helical" evidence="3">
    <location>
        <begin position="29"/>
        <end position="54"/>
    </location>
</feature>
<dbReference type="EMBL" id="BSUL01000001">
    <property type="protein sequence ID" value="GMA29144.1"/>
    <property type="molecule type" value="Genomic_DNA"/>
</dbReference>
<comment type="similarity">
    <text evidence="1">Belongs to the LytR/CpsA/Psr (LCP) family.</text>
</comment>
<dbReference type="PANTHER" id="PTHR33392:SF6">
    <property type="entry name" value="POLYISOPRENYL-TEICHOIC ACID--PEPTIDOGLYCAN TEICHOIC ACID TRANSFERASE TAGU"/>
    <property type="match status" value="1"/>
</dbReference>
<dbReference type="PANTHER" id="PTHR33392">
    <property type="entry name" value="POLYISOPRENYL-TEICHOIC ACID--PEPTIDOGLYCAN TEICHOIC ACID TRANSFERASE TAGU"/>
    <property type="match status" value="1"/>
</dbReference>
<evidence type="ECO:0000313" key="6">
    <source>
        <dbReference type="Proteomes" id="UP001157160"/>
    </source>
</evidence>
<dbReference type="RefSeq" id="WP_284232971.1">
    <property type="nucleotide sequence ID" value="NZ_BSUL01000001.1"/>
</dbReference>
<feature type="region of interest" description="Disordered" evidence="2">
    <location>
        <begin position="1"/>
        <end position="20"/>
    </location>
</feature>
<dbReference type="AlphaFoldDB" id="A0AA37XA13"/>
<feature type="region of interest" description="Disordered" evidence="2">
    <location>
        <begin position="367"/>
        <end position="407"/>
    </location>
</feature>
<keyword evidence="3" id="KW-0812">Transmembrane</keyword>
<feature type="compositionally biased region" description="Basic residues" evidence="2">
    <location>
        <begin position="7"/>
        <end position="20"/>
    </location>
</feature>
<keyword evidence="3" id="KW-0472">Membrane</keyword>
<dbReference type="Gene3D" id="3.40.630.190">
    <property type="entry name" value="LCP protein"/>
    <property type="match status" value="1"/>
</dbReference>
<protein>
    <recommendedName>
        <fullName evidence="4">Cell envelope-related transcriptional attenuator domain-containing protein</fullName>
    </recommendedName>
</protein>
<evidence type="ECO:0000256" key="1">
    <source>
        <dbReference type="ARBA" id="ARBA00006068"/>
    </source>
</evidence>